<gene>
    <name evidence="2" type="ORF">PLEPLA_LOCUS14268</name>
</gene>
<feature type="compositionally biased region" description="Basic and acidic residues" evidence="1">
    <location>
        <begin position="81"/>
        <end position="100"/>
    </location>
</feature>
<dbReference type="AlphaFoldDB" id="A0A9N7YGZ9"/>
<evidence type="ECO:0000256" key="1">
    <source>
        <dbReference type="SAM" id="MobiDB-lite"/>
    </source>
</evidence>
<organism evidence="2 3">
    <name type="scientific">Pleuronectes platessa</name>
    <name type="common">European plaice</name>
    <dbReference type="NCBI Taxonomy" id="8262"/>
    <lineage>
        <taxon>Eukaryota</taxon>
        <taxon>Metazoa</taxon>
        <taxon>Chordata</taxon>
        <taxon>Craniata</taxon>
        <taxon>Vertebrata</taxon>
        <taxon>Euteleostomi</taxon>
        <taxon>Actinopterygii</taxon>
        <taxon>Neopterygii</taxon>
        <taxon>Teleostei</taxon>
        <taxon>Neoteleostei</taxon>
        <taxon>Acanthomorphata</taxon>
        <taxon>Carangaria</taxon>
        <taxon>Pleuronectiformes</taxon>
        <taxon>Pleuronectoidei</taxon>
        <taxon>Pleuronectidae</taxon>
        <taxon>Pleuronectes</taxon>
    </lineage>
</organism>
<protein>
    <submittedName>
        <fullName evidence="2">Uncharacterized protein</fullName>
    </submittedName>
</protein>
<keyword evidence="3" id="KW-1185">Reference proteome</keyword>
<evidence type="ECO:0000313" key="3">
    <source>
        <dbReference type="Proteomes" id="UP001153269"/>
    </source>
</evidence>
<comment type="caution">
    <text evidence="2">The sequence shown here is derived from an EMBL/GenBank/DDBJ whole genome shotgun (WGS) entry which is preliminary data.</text>
</comment>
<dbReference type="EMBL" id="CADEAL010000879">
    <property type="protein sequence ID" value="CAB1426332.1"/>
    <property type="molecule type" value="Genomic_DNA"/>
</dbReference>
<reference evidence="2" key="1">
    <citation type="submission" date="2020-03" db="EMBL/GenBank/DDBJ databases">
        <authorList>
            <person name="Weist P."/>
        </authorList>
    </citation>
    <scope>NUCLEOTIDE SEQUENCE</scope>
</reference>
<feature type="region of interest" description="Disordered" evidence="1">
    <location>
        <begin position="64"/>
        <end position="101"/>
    </location>
</feature>
<accession>A0A9N7YGZ9</accession>
<sequence>MRGTRRGQQAGGRAGSVLVGGSTLIRGTVANSAQPLILRSPFHRSSSSELRLLPHSSASYFSSWSRMRREQEGRQRRKTKKEGAKERRIERVRERERVSERGTATALKVRFDVWHPREHPEEWE</sequence>
<name>A0A9N7YGZ9_PLEPL</name>
<evidence type="ECO:0000313" key="2">
    <source>
        <dbReference type="EMBL" id="CAB1426332.1"/>
    </source>
</evidence>
<proteinExistence type="predicted"/>
<dbReference type="Proteomes" id="UP001153269">
    <property type="component" value="Unassembled WGS sequence"/>
</dbReference>